<gene>
    <name evidence="11" type="ORF">C8D86_10976</name>
</gene>
<dbReference type="Pfam" id="PF06472">
    <property type="entry name" value="ABC_membrane_2"/>
    <property type="match status" value="1"/>
</dbReference>
<dbReference type="GO" id="GO:0005524">
    <property type="term" value="F:ATP binding"/>
    <property type="evidence" value="ECO:0007669"/>
    <property type="project" value="UniProtKB-KW"/>
</dbReference>
<dbReference type="PROSITE" id="PS50929">
    <property type="entry name" value="ABC_TM1F"/>
    <property type="match status" value="1"/>
</dbReference>
<dbReference type="Gene3D" id="3.40.50.300">
    <property type="entry name" value="P-loop containing nucleotide triphosphate hydrolases"/>
    <property type="match status" value="1"/>
</dbReference>
<dbReference type="SUPFAM" id="SSF90123">
    <property type="entry name" value="ABC transporter transmembrane region"/>
    <property type="match status" value="1"/>
</dbReference>
<dbReference type="CDD" id="cd03223">
    <property type="entry name" value="ABCD_peroxisomal_ALDP"/>
    <property type="match status" value="1"/>
</dbReference>
<dbReference type="Proteomes" id="UP000254720">
    <property type="component" value="Unassembled WGS sequence"/>
</dbReference>
<evidence type="ECO:0000256" key="4">
    <source>
        <dbReference type="ARBA" id="ARBA00022741"/>
    </source>
</evidence>
<dbReference type="PANTHER" id="PTHR11384:SF59">
    <property type="entry name" value="LYSOSOMAL COBALAMIN TRANSPORTER ABCD4"/>
    <property type="match status" value="1"/>
</dbReference>
<keyword evidence="7 8" id="KW-0472">Membrane</keyword>
<dbReference type="PROSITE" id="PS00211">
    <property type="entry name" value="ABC_TRANSPORTER_1"/>
    <property type="match status" value="1"/>
</dbReference>
<dbReference type="PANTHER" id="PTHR11384">
    <property type="entry name" value="ATP-BINDING CASSETTE, SUB-FAMILY D MEMBER"/>
    <property type="match status" value="1"/>
</dbReference>
<dbReference type="GO" id="GO:0005886">
    <property type="term" value="C:plasma membrane"/>
    <property type="evidence" value="ECO:0007669"/>
    <property type="project" value="UniProtKB-SubCell"/>
</dbReference>
<dbReference type="SUPFAM" id="SSF52540">
    <property type="entry name" value="P-loop containing nucleoside triphosphate hydrolases"/>
    <property type="match status" value="1"/>
</dbReference>
<organism evidence="11 12">
    <name type="scientific">Aquicella lusitana</name>
    <dbReference type="NCBI Taxonomy" id="254246"/>
    <lineage>
        <taxon>Bacteria</taxon>
        <taxon>Pseudomonadati</taxon>
        <taxon>Pseudomonadota</taxon>
        <taxon>Gammaproteobacteria</taxon>
        <taxon>Legionellales</taxon>
        <taxon>Coxiellaceae</taxon>
        <taxon>Aquicella</taxon>
    </lineage>
</organism>
<evidence type="ECO:0000256" key="6">
    <source>
        <dbReference type="ARBA" id="ARBA00022989"/>
    </source>
</evidence>
<name>A0A370GQ33_9COXI</name>
<dbReference type="InterPro" id="IPR017871">
    <property type="entry name" value="ABC_transporter-like_CS"/>
</dbReference>
<feature type="transmembrane region" description="Helical" evidence="8">
    <location>
        <begin position="235"/>
        <end position="253"/>
    </location>
</feature>
<dbReference type="GO" id="GO:0016887">
    <property type="term" value="F:ATP hydrolysis activity"/>
    <property type="evidence" value="ECO:0007669"/>
    <property type="project" value="InterPro"/>
</dbReference>
<reference evidence="11 12" key="1">
    <citation type="submission" date="2018-07" db="EMBL/GenBank/DDBJ databases">
        <title>Genomic Encyclopedia of Type Strains, Phase IV (KMG-IV): sequencing the most valuable type-strain genomes for metagenomic binning, comparative biology and taxonomic classification.</title>
        <authorList>
            <person name="Goeker M."/>
        </authorList>
    </citation>
    <scope>NUCLEOTIDE SEQUENCE [LARGE SCALE GENOMIC DNA]</scope>
    <source>
        <strain evidence="11 12">DSM 16500</strain>
    </source>
</reference>
<keyword evidence="2" id="KW-0813">Transport</keyword>
<dbReference type="PROSITE" id="PS50893">
    <property type="entry name" value="ABC_TRANSPORTER_2"/>
    <property type="match status" value="1"/>
</dbReference>
<accession>A0A370GQ33</accession>
<keyword evidence="5 11" id="KW-0067">ATP-binding</keyword>
<evidence type="ECO:0000256" key="7">
    <source>
        <dbReference type="ARBA" id="ARBA00023136"/>
    </source>
</evidence>
<feature type="transmembrane region" description="Helical" evidence="8">
    <location>
        <begin position="116"/>
        <end position="139"/>
    </location>
</feature>
<proteinExistence type="predicted"/>
<evidence type="ECO:0000259" key="9">
    <source>
        <dbReference type="PROSITE" id="PS50893"/>
    </source>
</evidence>
<keyword evidence="12" id="KW-1185">Reference proteome</keyword>
<evidence type="ECO:0000259" key="10">
    <source>
        <dbReference type="PROSITE" id="PS50929"/>
    </source>
</evidence>
<dbReference type="EMBL" id="QQAX01000009">
    <property type="protein sequence ID" value="RDI44594.1"/>
    <property type="molecule type" value="Genomic_DNA"/>
</dbReference>
<dbReference type="InterPro" id="IPR003439">
    <property type="entry name" value="ABC_transporter-like_ATP-bd"/>
</dbReference>
<dbReference type="GO" id="GO:0140359">
    <property type="term" value="F:ABC-type transporter activity"/>
    <property type="evidence" value="ECO:0007669"/>
    <property type="project" value="InterPro"/>
</dbReference>
<comment type="caution">
    <text evidence="11">The sequence shown here is derived from an EMBL/GenBank/DDBJ whole genome shotgun (WGS) entry which is preliminary data.</text>
</comment>
<sequence>MMIAVFGGIAIKFCRKAISIIKKKIIEIVFLIKYYELRSLFTFKVKCMKQFLKPRHYTAWQLIKLYWQSDQRSHAYFVFTIVMIMTIFLVGFDVAFSYWANYFYNALQAYNIRETVYWLIVFCVLAALYIILAVYRYYISQLFALRWRRWLTDQFVNRWLEKRDYYYLETFDERTDNPDQRIQEDVGALVTASISLSMGLISSITTFFAFIYVLWELSGEIRLPLGPLGTLHIPGYLVWVAIVYALMGTYFAFKIGYPLIGLNFEQQRREATFRFAAIDLRSHAEHVALYRGEAHQKSILDRLFGRVLENWFFIILRQKKLLWFTSSYNQVAVLLPLLVALPNYFNKVFLLGGLMQSLRAFSSIQEASSFFVNAYTQIAEWRAVARRLTTFLDHLQEIDESVTRQKKLVFEKKPENKIISKQVTITTPQGATLLKNINEIFTHGNHYLIKGVSGIGKSTFIRAVAGIWPFAAGEIVLPLEQKLMYLPQKPYMPIGTLADAILFPDRQHNPDLEKKLEQVLKDCKLENLIPRLNETASWSEQLSPGEQQRVAFARVLLHQPDWIFLDESTSMLDLQNEEYLYQLLRSRLPHCSLVSVGHRPSLDAFHDHIINMAKYSYQPAG</sequence>
<comment type="subcellular location">
    <subcellularLocation>
        <location evidence="1">Cell membrane</location>
        <topology evidence="1">Multi-pass membrane protein</topology>
    </subcellularLocation>
</comment>
<dbReference type="InterPro" id="IPR027417">
    <property type="entry name" value="P-loop_NTPase"/>
</dbReference>
<evidence type="ECO:0000313" key="11">
    <source>
        <dbReference type="EMBL" id="RDI44594.1"/>
    </source>
</evidence>
<evidence type="ECO:0000256" key="1">
    <source>
        <dbReference type="ARBA" id="ARBA00004651"/>
    </source>
</evidence>
<dbReference type="SMART" id="SM00382">
    <property type="entry name" value="AAA"/>
    <property type="match status" value="1"/>
</dbReference>
<evidence type="ECO:0000256" key="2">
    <source>
        <dbReference type="ARBA" id="ARBA00022448"/>
    </source>
</evidence>
<dbReference type="InterPro" id="IPR003593">
    <property type="entry name" value="AAA+_ATPase"/>
</dbReference>
<dbReference type="Gene3D" id="1.20.1560.10">
    <property type="entry name" value="ABC transporter type 1, transmembrane domain"/>
    <property type="match status" value="1"/>
</dbReference>
<feature type="transmembrane region" description="Helical" evidence="8">
    <location>
        <begin position="75"/>
        <end position="96"/>
    </location>
</feature>
<dbReference type="InterPro" id="IPR036640">
    <property type="entry name" value="ABC1_TM_sf"/>
</dbReference>
<dbReference type="InterPro" id="IPR011527">
    <property type="entry name" value="ABC1_TM_dom"/>
</dbReference>
<protein>
    <submittedName>
        <fullName evidence="11">Putative ATP-binding cassette transporter</fullName>
    </submittedName>
</protein>
<dbReference type="Pfam" id="PF00005">
    <property type="entry name" value="ABC_tran"/>
    <property type="match status" value="1"/>
</dbReference>
<keyword evidence="3 8" id="KW-0812">Transmembrane</keyword>
<dbReference type="InterPro" id="IPR050835">
    <property type="entry name" value="ABC_transporter_sub-D"/>
</dbReference>
<dbReference type="AlphaFoldDB" id="A0A370GQ33"/>
<evidence type="ECO:0000256" key="8">
    <source>
        <dbReference type="SAM" id="Phobius"/>
    </source>
</evidence>
<keyword evidence="4" id="KW-0547">Nucleotide-binding</keyword>
<dbReference type="OrthoDB" id="9810134at2"/>
<keyword evidence="6 8" id="KW-1133">Transmembrane helix</keyword>
<feature type="transmembrane region" description="Helical" evidence="8">
    <location>
        <begin position="186"/>
        <end position="215"/>
    </location>
</feature>
<evidence type="ECO:0000256" key="3">
    <source>
        <dbReference type="ARBA" id="ARBA00022692"/>
    </source>
</evidence>
<evidence type="ECO:0000313" key="12">
    <source>
        <dbReference type="Proteomes" id="UP000254720"/>
    </source>
</evidence>
<evidence type="ECO:0000256" key="5">
    <source>
        <dbReference type="ARBA" id="ARBA00022840"/>
    </source>
</evidence>
<feature type="domain" description="ABC transmembrane type-1" evidence="10">
    <location>
        <begin position="81"/>
        <end position="380"/>
    </location>
</feature>
<feature type="domain" description="ABC transporter" evidence="9">
    <location>
        <begin position="418"/>
        <end position="621"/>
    </location>
</feature>
<feature type="transmembrane region" description="Helical" evidence="8">
    <location>
        <begin position="321"/>
        <end position="341"/>
    </location>
</feature>